<dbReference type="Proteomes" id="UP000717752">
    <property type="component" value="Unassembled WGS sequence"/>
</dbReference>
<name>A0ABS7H1B5_9HYPH</name>
<organism evidence="2 3">
    <name type="scientific">Rhizobium mesosinicum</name>
    <dbReference type="NCBI Taxonomy" id="335017"/>
    <lineage>
        <taxon>Bacteria</taxon>
        <taxon>Pseudomonadati</taxon>
        <taxon>Pseudomonadota</taxon>
        <taxon>Alphaproteobacteria</taxon>
        <taxon>Hyphomicrobiales</taxon>
        <taxon>Rhizobiaceae</taxon>
        <taxon>Rhizobium/Agrobacterium group</taxon>
        <taxon>Rhizobium</taxon>
    </lineage>
</organism>
<keyword evidence="3" id="KW-1185">Reference proteome</keyword>
<feature type="domain" description="DUF6894" evidence="1">
    <location>
        <begin position="3"/>
        <end position="62"/>
    </location>
</feature>
<evidence type="ECO:0000259" key="1">
    <source>
        <dbReference type="Pfam" id="PF21834"/>
    </source>
</evidence>
<sequence length="77" mass="8649">MARYFFDLHNGDGPIRDDAGTELASRDEVLKEMARILVDIARDELPAGERTIISVTVRSEERPISVASLAFSNEWLD</sequence>
<dbReference type="EMBL" id="JAEUAK010000013">
    <property type="protein sequence ID" value="MBW9055935.1"/>
    <property type="molecule type" value="Genomic_DNA"/>
</dbReference>
<gene>
    <name evidence="2" type="ORF">JNB85_26345</name>
</gene>
<dbReference type="RefSeq" id="WP_220337427.1">
    <property type="nucleotide sequence ID" value="NZ_JAEUAK010000013.1"/>
</dbReference>
<evidence type="ECO:0000313" key="2">
    <source>
        <dbReference type="EMBL" id="MBW9055935.1"/>
    </source>
</evidence>
<reference evidence="2 3" key="1">
    <citation type="journal article" date="2021" name="MBio">
        <title>Poor Competitiveness of Bradyrhizobium in Pigeon Pea Root Colonization in Indian Soils.</title>
        <authorList>
            <person name="Chalasani D."/>
            <person name="Basu A."/>
            <person name="Pullabhotla S.V.S.R.N."/>
            <person name="Jorrin B."/>
            <person name="Neal A.L."/>
            <person name="Poole P.S."/>
            <person name="Podile A.R."/>
            <person name="Tkacz A."/>
        </authorList>
    </citation>
    <scope>NUCLEOTIDE SEQUENCE [LARGE SCALE GENOMIC DNA]</scope>
    <source>
        <strain evidence="2 3">HU56</strain>
    </source>
</reference>
<accession>A0ABS7H1B5</accession>
<dbReference type="Pfam" id="PF21834">
    <property type="entry name" value="DUF6894"/>
    <property type="match status" value="1"/>
</dbReference>
<proteinExistence type="predicted"/>
<evidence type="ECO:0000313" key="3">
    <source>
        <dbReference type="Proteomes" id="UP000717752"/>
    </source>
</evidence>
<dbReference type="InterPro" id="IPR054189">
    <property type="entry name" value="DUF6894"/>
</dbReference>
<comment type="caution">
    <text evidence="2">The sequence shown here is derived from an EMBL/GenBank/DDBJ whole genome shotgun (WGS) entry which is preliminary data.</text>
</comment>
<protein>
    <recommendedName>
        <fullName evidence="1">DUF6894 domain-containing protein</fullName>
    </recommendedName>
</protein>